<dbReference type="EMBL" id="SNRY01009388">
    <property type="protein sequence ID" value="KAA6307134.1"/>
    <property type="molecule type" value="Genomic_DNA"/>
</dbReference>
<reference evidence="1" key="1">
    <citation type="submission" date="2019-03" db="EMBL/GenBank/DDBJ databases">
        <title>Single cell metagenomics reveals metabolic interactions within the superorganism composed of flagellate Streblomastix strix and complex community of Bacteroidetes bacteria on its surface.</title>
        <authorList>
            <person name="Treitli S.C."/>
            <person name="Kolisko M."/>
            <person name="Husnik F."/>
            <person name="Keeling P."/>
            <person name="Hampl V."/>
        </authorList>
    </citation>
    <scope>NUCLEOTIDE SEQUENCE</scope>
    <source>
        <strain evidence="1">STM</strain>
    </source>
</reference>
<name>A0A5J4PEZ5_9ZZZZ</name>
<organism evidence="1">
    <name type="scientific">termite gut metagenome</name>
    <dbReference type="NCBI Taxonomy" id="433724"/>
    <lineage>
        <taxon>unclassified sequences</taxon>
        <taxon>metagenomes</taxon>
        <taxon>organismal metagenomes</taxon>
    </lineage>
</organism>
<gene>
    <name evidence="1" type="ORF">EZS27_041199</name>
</gene>
<protein>
    <submittedName>
        <fullName evidence="1">Uncharacterized protein</fullName>
    </submittedName>
</protein>
<accession>A0A5J4PEZ5</accession>
<sequence>RIGIVSYAFDDLNHVFCAPNKTWEYTGFGIPMLGNNAPGHLKIKKQKSNSKV</sequence>
<dbReference type="AlphaFoldDB" id="A0A5J4PEZ5"/>
<proteinExistence type="predicted"/>
<feature type="non-terminal residue" evidence="1">
    <location>
        <position position="1"/>
    </location>
</feature>
<comment type="caution">
    <text evidence="1">The sequence shown here is derived from an EMBL/GenBank/DDBJ whole genome shotgun (WGS) entry which is preliminary data.</text>
</comment>
<evidence type="ECO:0000313" key="1">
    <source>
        <dbReference type="EMBL" id="KAA6307134.1"/>
    </source>
</evidence>